<accession>A0A5E7S7C5</accession>
<proteinExistence type="predicted"/>
<dbReference type="EMBL" id="CABVJF010000002">
    <property type="protein sequence ID" value="VVP79023.1"/>
    <property type="molecule type" value="Genomic_DNA"/>
</dbReference>
<gene>
    <name evidence="1" type="ORF">PS928_00535</name>
</gene>
<sequence>MKQVVADLMYQILVELLSQMLIRLADWLVTVPWL</sequence>
<evidence type="ECO:0000313" key="1">
    <source>
        <dbReference type="EMBL" id="VVP79023.1"/>
    </source>
</evidence>
<reference evidence="1 2" key="1">
    <citation type="submission" date="2019-09" db="EMBL/GenBank/DDBJ databases">
        <authorList>
            <person name="Chandra G."/>
            <person name="Truman W A."/>
        </authorList>
    </citation>
    <scope>NUCLEOTIDE SEQUENCE [LARGE SCALE GENOMIC DNA]</scope>
    <source>
        <strain evidence="1">PS928</strain>
    </source>
</reference>
<dbReference type="Proteomes" id="UP000381378">
    <property type="component" value="Unassembled WGS sequence"/>
</dbReference>
<evidence type="ECO:0000313" key="2">
    <source>
        <dbReference type="Proteomes" id="UP000381378"/>
    </source>
</evidence>
<name>A0A5E7S7C5_PSEFL</name>
<organism evidence="1 2">
    <name type="scientific">Pseudomonas fluorescens</name>
    <dbReference type="NCBI Taxonomy" id="294"/>
    <lineage>
        <taxon>Bacteria</taxon>
        <taxon>Pseudomonadati</taxon>
        <taxon>Pseudomonadota</taxon>
        <taxon>Gammaproteobacteria</taxon>
        <taxon>Pseudomonadales</taxon>
        <taxon>Pseudomonadaceae</taxon>
        <taxon>Pseudomonas</taxon>
    </lineage>
</organism>
<protein>
    <submittedName>
        <fullName evidence="1">Uncharacterized protein</fullName>
    </submittedName>
</protein>
<dbReference type="AlphaFoldDB" id="A0A5E7S7C5"/>